<dbReference type="EMBL" id="SFCA01000060">
    <property type="protein sequence ID" value="TRT59113.1"/>
    <property type="molecule type" value="Genomic_DNA"/>
</dbReference>
<evidence type="ECO:0000256" key="1">
    <source>
        <dbReference type="SAM" id="MobiDB-lite"/>
    </source>
</evidence>
<organism evidence="2 3">
    <name type="scientific">Microcystis aeruginosa Ma_QC_C_20070703_M131</name>
    <dbReference type="NCBI Taxonomy" id="2486263"/>
    <lineage>
        <taxon>Bacteria</taxon>
        <taxon>Bacillati</taxon>
        <taxon>Cyanobacteriota</taxon>
        <taxon>Cyanophyceae</taxon>
        <taxon>Oscillatoriophycideae</taxon>
        <taxon>Chroococcales</taxon>
        <taxon>Microcystaceae</taxon>
        <taxon>Microcystis</taxon>
    </lineage>
</organism>
<accession>A0A551YDU2</accession>
<evidence type="ECO:0000313" key="3">
    <source>
        <dbReference type="Proteomes" id="UP000316443"/>
    </source>
</evidence>
<dbReference type="AlphaFoldDB" id="A0A551YDU2"/>
<dbReference type="Proteomes" id="UP000316443">
    <property type="component" value="Unassembled WGS sequence"/>
</dbReference>
<sequence>MGIGIGSWLLGRLGTCALIMYLLGERSSPLHCGQNPLLSGRKKLAPSDRSGLLITLSRGRAFEMLSQPNRRLGHGQSPKPSQVVLLTGA</sequence>
<protein>
    <submittedName>
        <fullName evidence="2">Uncharacterized protein</fullName>
    </submittedName>
</protein>
<feature type="region of interest" description="Disordered" evidence="1">
    <location>
        <begin position="68"/>
        <end position="89"/>
    </location>
</feature>
<comment type="caution">
    <text evidence="2">The sequence shown here is derived from an EMBL/GenBank/DDBJ whole genome shotgun (WGS) entry which is preliminary data.</text>
</comment>
<evidence type="ECO:0000313" key="2">
    <source>
        <dbReference type="EMBL" id="TRT59113.1"/>
    </source>
</evidence>
<proteinExistence type="predicted"/>
<name>A0A551YDU2_MICAE</name>
<reference evidence="2 3" key="1">
    <citation type="submission" date="2019-01" db="EMBL/GenBank/DDBJ databases">
        <title>Coherence of Microcystis species and biogeography revealed through population genomics.</title>
        <authorList>
            <person name="Perez-Carrascal O.M."/>
            <person name="Terrat Y."/>
            <person name="Giani A."/>
            <person name="Fortin N."/>
            <person name="Tromas N."/>
            <person name="Shapiro B.J."/>
        </authorList>
    </citation>
    <scope>NUCLEOTIDE SEQUENCE [LARGE SCALE GENOMIC DNA]</scope>
    <source>
        <strain evidence="2">Ma_QC_C_20070703_M131</strain>
    </source>
</reference>
<gene>
    <name evidence="2" type="ORF">EWV85_05155</name>
</gene>